<protein>
    <submittedName>
        <fullName evidence="2">Myo-inosose-2 dehydratase</fullName>
        <ecNumber evidence="2">4.2.1.44</ecNumber>
    </submittedName>
</protein>
<dbReference type="Proteomes" id="UP001151234">
    <property type="component" value="Unassembled WGS sequence"/>
</dbReference>
<keyword evidence="3" id="KW-1185">Reference proteome</keyword>
<sequence>MTIRIATNPIAWTNDDVPGLGGEIPVETCLSEANSAGYSGIEMGGKFPRDADALDALLSTHDLVLASGWWEGQLLEHGADAEFEAMHPYLDMLKQLGVAHFIYGEGSLGRTDGIWKPISQRPRLQDSEWPAYAQELTALADKTAALGIGLALHPHMGTVVETDREVDRLMELAGPSVKLAFDTGHCLFAGGDPVALCQRHAARIAHVHCKDVRSDKLRKAHKRDMSFMDAVLDGIFTVPGDGGVDFPAILGTLKEEGYSGWLVVEAEQNPEKAPPLFHAKLGHDYLLQEASRAGLR</sequence>
<dbReference type="RefSeq" id="WP_267991530.1">
    <property type="nucleotide sequence ID" value="NZ_JAPJZI010000001.1"/>
</dbReference>
<dbReference type="Gene3D" id="3.20.20.150">
    <property type="entry name" value="Divalent-metal-dependent TIM barrel enzymes"/>
    <property type="match status" value="1"/>
</dbReference>
<dbReference type="GO" id="GO:0050114">
    <property type="term" value="F:myo-inosose-2 dehydratase activity"/>
    <property type="evidence" value="ECO:0007669"/>
    <property type="project" value="UniProtKB-EC"/>
</dbReference>
<dbReference type="InterPro" id="IPR050312">
    <property type="entry name" value="IolE/XylAMocC-like"/>
</dbReference>
<evidence type="ECO:0000313" key="3">
    <source>
        <dbReference type="Proteomes" id="UP001151234"/>
    </source>
</evidence>
<accession>A0A9X3UN82</accession>
<dbReference type="SUPFAM" id="SSF51658">
    <property type="entry name" value="Xylose isomerase-like"/>
    <property type="match status" value="1"/>
</dbReference>
<dbReference type="InterPro" id="IPR036237">
    <property type="entry name" value="Xyl_isomerase-like_sf"/>
</dbReference>
<feature type="domain" description="Xylose isomerase-like TIM barrel" evidence="1">
    <location>
        <begin position="31"/>
        <end position="271"/>
    </location>
</feature>
<keyword evidence="2" id="KW-0456">Lyase</keyword>
<evidence type="ECO:0000259" key="1">
    <source>
        <dbReference type="Pfam" id="PF01261"/>
    </source>
</evidence>
<proteinExistence type="predicted"/>
<dbReference type="InterPro" id="IPR030823">
    <property type="entry name" value="IolE/MocC"/>
</dbReference>
<dbReference type="EC" id="4.2.1.44" evidence="2"/>
<comment type="caution">
    <text evidence="2">The sequence shown here is derived from an EMBL/GenBank/DDBJ whole genome shotgun (WGS) entry which is preliminary data.</text>
</comment>
<dbReference type="EMBL" id="JAPJZI010000001">
    <property type="protein sequence ID" value="MDA5400124.1"/>
    <property type="molecule type" value="Genomic_DNA"/>
</dbReference>
<dbReference type="Pfam" id="PF01261">
    <property type="entry name" value="AP_endonuc_2"/>
    <property type="match status" value="1"/>
</dbReference>
<dbReference type="PANTHER" id="PTHR12110:SF41">
    <property type="entry name" value="INOSOSE DEHYDRATASE"/>
    <property type="match status" value="1"/>
</dbReference>
<organism evidence="2 3">
    <name type="scientific">Hoeflea prorocentri</name>
    <dbReference type="NCBI Taxonomy" id="1922333"/>
    <lineage>
        <taxon>Bacteria</taxon>
        <taxon>Pseudomonadati</taxon>
        <taxon>Pseudomonadota</taxon>
        <taxon>Alphaproteobacteria</taxon>
        <taxon>Hyphomicrobiales</taxon>
        <taxon>Rhizobiaceae</taxon>
        <taxon>Hoeflea</taxon>
    </lineage>
</organism>
<dbReference type="NCBIfam" id="TIGR04379">
    <property type="entry name" value="myo_inos_iolE"/>
    <property type="match status" value="1"/>
</dbReference>
<name>A0A9X3UN82_9HYPH</name>
<evidence type="ECO:0000313" key="2">
    <source>
        <dbReference type="EMBL" id="MDA5400124.1"/>
    </source>
</evidence>
<dbReference type="PANTHER" id="PTHR12110">
    <property type="entry name" value="HYDROXYPYRUVATE ISOMERASE"/>
    <property type="match status" value="1"/>
</dbReference>
<gene>
    <name evidence="2" type="primary">iolE</name>
    <name evidence="2" type="ORF">OQ273_16200</name>
</gene>
<reference evidence="2" key="1">
    <citation type="submission" date="2022-11" db="EMBL/GenBank/DDBJ databases">
        <title>Draft genome sequence of Hoeflea poritis E7-10 and Hoeflea prorocentri PM5-8, separated from scleractinian coral Porites lutea and marine dinoflagellate.</title>
        <authorList>
            <person name="Zhang G."/>
            <person name="Wei Q."/>
            <person name="Cai L."/>
        </authorList>
    </citation>
    <scope>NUCLEOTIDE SEQUENCE</scope>
    <source>
        <strain evidence="2">PM5-8</strain>
    </source>
</reference>
<dbReference type="InterPro" id="IPR013022">
    <property type="entry name" value="Xyl_isomerase-like_TIM-brl"/>
</dbReference>
<dbReference type="AlphaFoldDB" id="A0A9X3UN82"/>